<evidence type="ECO:0000313" key="1">
    <source>
        <dbReference type="EMBL" id="EDM04728.1"/>
    </source>
</evidence>
<dbReference type="AlphaFoldDB" id="A6HFC3"/>
<accession>A6HFC3</accession>
<organism evidence="1 2">
    <name type="scientific">Rattus norvegicus</name>
    <name type="common">Rat</name>
    <dbReference type="NCBI Taxonomy" id="10116"/>
    <lineage>
        <taxon>Eukaryota</taxon>
        <taxon>Metazoa</taxon>
        <taxon>Chordata</taxon>
        <taxon>Craniata</taxon>
        <taxon>Vertebrata</taxon>
        <taxon>Euteleostomi</taxon>
        <taxon>Mammalia</taxon>
        <taxon>Eutheria</taxon>
        <taxon>Euarchontoglires</taxon>
        <taxon>Glires</taxon>
        <taxon>Rodentia</taxon>
        <taxon>Myomorpha</taxon>
        <taxon>Muroidea</taxon>
        <taxon>Muridae</taxon>
        <taxon>Murinae</taxon>
        <taxon>Rattus</taxon>
    </lineage>
</organism>
<reference evidence="1 2" key="1">
    <citation type="submission" date="2005-07" db="EMBL/GenBank/DDBJ databases">
        <authorList>
            <person name="Mural R.J."/>
            <person name="Li P.W."/>
            <person name="Adams M.D."/>
            <person name="Amanatides P.G."/>
            <person name="Baden-Tillson H."/>
            <person name="Barnstead M."/>
            <person name="Chin S.H."/>
            <person name="Dew I."/>
            <person name="Evans C.A."/>
            <person name="Ferriera S."/>
            <person name="Flanigan M."/>
            <person name="Fosler C."/>
            <person name="Glodek A."/>
            <person name="Gu Z."/>
            <person name="Holt R.A."/>
            <person name="Jennings D."/>
            <person name="Kraft C.L."/>
            <person name="Lu F."/>
            <person name="Nguyen T."/>
            <person name="Nusskern D.R."/>
            <person name="Pfannkoch C.M."/>
            <person name="Sitter C."/>
            <person name="Sutton G.G."/>
            <person name="Venter J.C."/>
            <person name="Wang Z."/>
            <person name="Woodage T."/>
            <person name="Zheng X.H."/>
            <person name="Zhong F."/>
        </authorList>
    </citation>
    <scope>NUCLEOTIDE SEQUENCE [LARGE SCALE GENOMIC DNA]</scope>
    <source>
        <strain>BN</strain>
        <strain evidence="2">Sprague-Dawley</strain>
    </source>
</reference>
<dbReference type="EMBL" id="CH473948">
    <property type="protein sequence ID" value="EDM04728.1"/>
    <property type="molecule type" value="Genomic_DNA"/>
</dbReference>
<dbReference type="Proteomes" id="UP000234681">
    <property type="component" value="Chromosome 10"/>
</dbReference>
<protein>
    <submittedName>
        <fullName evidence="1">RCG33334</fullName>
    </submittedName>
</protein>
<gene>
    <name evidence="1" type="ORF">rCG_33334</name>
</gene>
<evidence type="ECO:0000313" key="2">
    <source>
        <dbReference type="Proteomes" id="UP000234681"/>
    </source>
</evidence>
<name>A6HFC3_RAT</name>
<sequence length="48" mass="5078">MAKSTLGRNLRGVKIVGKPPARVHPVLNISVFRLGRNSSVLGVLAGLQ</sequence>
<proteinExistence type="predicted"/>